<reference evidence="3 5" key="2">
    <citation type="submission" date="2017-03" db="EMBL/GenBank/DDBJ databases">
        <title>Whole genome sequences of fourteen strains of Bradyrhizobium canariense and one strain of Bradyrhizobium japonicum isolated from Lupinus (Papilionoideae: Genisteae) species in Algeria.</title>
        <authorList>
            <person name="Crovadore J."/>
            <person name="Chekireb D."/>
            <person name="Brachmann A."/>
            <person name="Chablais R."/>
            <person name="Cochard B."/>
            <person name="Lefort F."/>
        </authorList>
    </citation>
    <scope>NUCLEOTIDE SEQUENCE [LARGE SCALE GENOMIC DNA]</scope>
    <source>
        <strain evidence="3 5">UBMA197</strain>
    </source>
</reference>
<dbReference type="AlphaFoldDB" id="A0A1L3FQ97"/>
<feature type="transmembrane region" description="Helical" evidence="1">
    <location>
        <begin position="64"/>
        <end position="97"/>
    </location>
</feature>
<dbReference type="EMBL" id="CP017637">
    <property type="protein sequence ID" value="APG15431.1"/>
    <property type="molecule type" value="Genomic_DNA"/>
</dbReference>
<dbReference type="RefSeq" id="WP_071916641.1">
    <property type="nucleotide sequence ID" value="NZ_CP017637.1"/>
</dbReference>
<evidence type="ECO:0000313" key="3">
    <source>
        <dbReference type="EMBL" id="OSJ31166.1"/>
    </source>
</evidence>
<organism evidence="2 4">
    <name type="scientific">Bradyrhizobium japonicum</name>
    <dbReference type="NCBI Taxonomy" id="375"/>
    <lineage>
        <taxon>Bacteria</taxon>
        <taxon>Pseudomonadati</taxon>
        <taxon>Pseudomonadota</taxon>
        <taxon>Alphaproteobacteria</taxon>
        <taxon>Hyphomicrobiales</taxon>
        <taxon>Nitrobacteraceae</taxon>
        <taxon>Bradyrhizobium</taxon>
    </lineage>
</organism>
<feature type="transmembrane region" description="Helical" evidence="1">
    <location>
        <begin position="103"/>
        <end position="126"/>
    </location>
</feature>
<keyword evidence="1" id="KW-0472">Membrane</keyword>
<protein>
    <submittedName>
        <fullName evidence="2">Uncharacterized protein</fullName>
    </submittedName>
</protein>
<dbReference type="Proteomes" id="UP000193335">
    <property type="component" value="Unassembled WGS sequence"/>
</dbReference>
<keyword evidence="1" id="KW-1133">Transmembrane helix</keyword>
<keyword evidence="1" id="KW-0812">Transmembrane</keyword>
<proteinExistence type="predicted"/>
<sequence>MSAAHANPVAALFRRLSRVAGIVVIFSIVGPLTTAALVAVTVTALGAAVLQMFLVFLELEALRALVSIAVVLLAIVTILASFLPAVVAGLIFALAAVYADLNMIWMAWLAAAVGAAGFVMVGMFVVPSETSAVIVPSVRSAPEALKLSAMLAVVAVIPASLCWWLAKPLHRVILPA</sequence>
<evidence type="ECO:0000313" key="2">
    <source>
        <dbReference type="EMBL" id="APG15431.1"/>
    </source>
</evidence>
<evidence type="ECO:0000256" key="1">
    <source>
        <dbReference type="SAM" id="Phobius"/>
    </source>
</evidence>
<dbReference type="EMBL" id="NAFL01000257">
    <property type="protein sequence ID" value="OSJ31166.1"/>
    <property type="molecule type" value="Genomic_DNA"/>
</dbReference>
<evidence type="ECO:0000313" key="5">
    <source>
        <dbReference type="Proteomes" id="UP000193335"/>
    </source>
</evidence>
<name>A0A1L3FQ97_BRAJP</name>
<dbReference type="OrthoDB" id="8239754at2"/>
<gene>
    <name evidence="2" type="ORF">BKD09_44840</name>
    <name evidence="3" type="ORF">BSZ19_22715</name>
</gene>
<dbReference type="Proteomes" id="UP000181962">
    <property type="component" value="Chromosome"/>
</dbReference>
<feature type="transmembrane region" description="Helical" evidence="1">
    <location>
        <begin position="35"/>
        <end position="57"/>
    </location>
</feature>
<feature type="transmembrane region" description="Helical" evidence="1">
    <location>
        <begin position="147"/>
        <end position="166"/>
    </location>
</feature>
<evidence type="ECO:0000313" key="4">
    <source>
        <dbReference type="Proteomes" id="UP000181962"/>
    </source>
</evidence>
<accession>A0A1L3FQ97</accession>
<reference evidence="2 4" key="1">
    <citation type="submission" date="2016-11" db="EMBL/GenBank/DDBJ databases">
        <title>Complete Genome Sequence of Bradyrhizobium sp. strain J5, an isolated from soybean nodule in Hokkaido.</title>
        <authorList>
            <person name="Kanehara K."/>
        </authorList>
    </citation>
    <scope>NUCLEOTIDE SEQUENCE [LARGE SCALE GENOMIC DNA]</scope>
    <source>
        <strain evidence="2 4">J5</strain>
    </source>
</reference>